<feature type="compositionally biased region" description="Low complexity" evidence="1">
    <location>
        <begin position="362"/>
        <end position="414"/>
    </location>
</feature>
<evidence type="ECO:0000313" key="2">
    <source>
        <dbReference type="EMBL" id="KAK5044816.1"/>
    </source>
</evidence>
<gene>
    <name evidence="2" type="ORF">LTR84_010472</name>
</gene>
<feature type="region of interest" description="Disordered" evidence="1">
    <location>
        <begin position="351"/>
        <end position="433"/>
    </location>
</feature>
<comment type="caution">
    <text evidence="2">The sequence shown here is derived from an EMBL/GenBank/DDBJ whole genome shotgun (WGS) entry which is preliminary data.</text>
</comment>
<reference evidence="2 3" key="1">
    <citation type="submission" date="2023-08" db="EMBL/GenBank/DDBJ databases">
        <title>Black Yeasts Isolated from many extreme environments.</title>
        <authorList>
            <person name="Coleine C."/>
            <person name="Stajich J.E."/>
            <person name="Selbmann L."/>
        </authorList>
    </citation>
    <scope>NUCLEOTIDE SEQUENCE [LARGE SCALE GENOMIC DNA]</scope>
    <source>
        <strain evidence="2 3">CCFEE 5792</strain>
    </source>
</reference>
<dbReference type="EMBL" id="JAVRRD010000043">
    <property type="protein sequence ID" value="KAK5044816.1"/>
    <property type="molecule type" value="Genomic_DNA"/>
</dbReference>
<name>A0AAV9MT91_9EURO</name>
<evidence type="ECO:0000256" key="1">
    <source>
        <dbReference type="SAM" id="MobiDB-lite"/>
    </source>
</evidence>
<accession>A0AAV9MT91</accession>
<dbReference type="AlphaFoldDB" id="A0AAV9MT91"/>
<evidence type="ECO:0008006" key="4">
    <source>
        <dbReference type="Google" id="ProtNLM"/>
    </source>
</evidence>
<protein>
    <recommendedName>
        <fullName evidence="4">GLEYA adhesin domain-containing protein</fullName>
    </recommendedName>
</protein>
<dbReference type="Proteomes" id="UP001358417">
    <property type="component" value="Unassembled WGS sequence"/>
</dbReference>
<feature type="compositionally biased region" description="Polar residues" evidence="1">
    <location>
        <begin position="416"/>
        <end position="433"/>
    </location>
</feature>
<evidence type="ECO:0000313" key="3">
    <source>
        <dbReference type="Proteomes" id="UP001358417"/>
    </source>
</evidence>
<feature type="compositionally biased region" description="Polar residues" evidence="1">
    <location>
        <begin position="351"/>
        <end position="361"/>
    </location>
</feature>
<organism evidence="2 3">
    <name type="scientific">Exophiala bonariae</name>
    <dbReference type="NCBI Taxonomy" id="1690606"/>
    <lineage>
        <taxon>Eukaryota</taxon>
        <taxon>Fungi</taxon>
        <taxon>Dikarya</taxon>
        <taxon>Ascomycota</taxon>
        <taxon>Pezizomycotina</taxon>
        <taxon>Eurotiomycetes</taxon>
        <taxon>Chaetothyriomycetidae</taxon>
        <taxon>Chaetothyriales</taxon>
        <taxon>Herpotrichiellaceae</taxon>
        <taxon>Exophiala</taxon>
    </lineage>
</organism>
<dbReference type="RefSeq" id="XP_064700467.1">
    <property type="nucleotide sequence ID" value="XM_064854009.1"/>
</dbReference>
<sequence length="433" mass="44959">MIECIQSSAKPIVCRKHPEVWIFGEVPTSAHTASAACSTQTSISAAGVDVFEFAQHERPATIRNPPQTVTYTVRGSGGRFQTSTHVATETKTVLPGRHWTAAITRNCPRPTLIDFNVIVKKVIYYVIPPFVHPDGPTSEVVPPATWAAWFSTSTTTSIAASSRSSSPAWTYASGVVTSTSTSSTNSSYAISSSTISSSITGLSTTSSSTTSSSGSSAAPTTSGTGFYLQVTTTPPSLVKRDAVQYVSFDELGNAIVADLIFAALIFSGGNNSFISSGMYLGTPELADSPVRRSFKFPTGFHTWSFVGNLAQLEGTAGFCLDAGSANIIRAYVQPRGCANPIFLVRDVPQTSSLPTSTATGKSSNSLSTSSTSESTTSSRSGSLSTTSSASSTATSNSTPPTSASITSGTTIASSMVGPQTNTISSTLPARQTT</sequence>
<keyword evidence="3" id="KW-1185">Reference proteome</keyword>
<dbReference type="GeneID" id="89978630"/>
<proteinExistence type="predicted"/>